<keyword evidence="11" id="KW-0012">Acyltransferase</keyword>
<dbReference type="EC" id="2.3.1.275" evidence="10"/>
<evidence type="ECO:0000256" key="5">
    <source>
        <dbReference type="ARBA" id="ARBA00022989"/>
    </source>
</evidence>
<dbReference type="GO" id="GO:0005886">
    <property type="term" value="C:plasma membrane"/>
    <property type="evidence" value="ECO:0007669"/>
    <property type="project" value="UniProtKB-SubCell"/>
</dbReference>
<evidence type="ECO:0000256" key="2">
    <source>
        <dbReference type="ARBA" id="ARBA00022516"/>
    </source>
</evidence>
<sequence length="194" mass="19887">MSPIYIALAFGYLLGSVPFGLLLTRAAGLGDVRQIGSGNIGATNVLRTGNKGLAALTLILDALKGTAAVLIAANWGSDAALFAGVGAFLGHIFPIWLRFKGGKGVATYLGILAAFSWKAALVFAAAWLAVAFLSRYSSLAALVATAVSPLVLYIVGLPDFALALLALTALVYIKHAANITRLVSGKESKIGAKG</sequence>
<protein>
    <recommendedName>
        <fullName evidence="10">Glycerol-3-phosphate acyltransferase</fullName>
    </recommendedName>
    <alternativeName>
        <fullName evidence="10">Acyl-PO4 G3P acyltransferase</fullName>
    </alternativeName>
    <alternativeName>
        <fullName evidence="10">Acyl-phosphate--glycerol-3-phosphate acyltransferase</fullName>
    </alternativeName>
    <alternativeName>
        <fullName evidence="10">G3P acyltransferase</fullName>
        <shortName evidence="10">GPAT</shortName>
        <ecNumber evidence="10">2.3.1.275</ecNumber>
    </alternativeName>
    <alternativeName>
        <fullName evidence="10">Lysophosphatidic acid synthase</fullName>
        <shortName evidence="10">LPA synthase</shortName>
    </alternativeName>
</protein>
<keyword evidence="1 10" id="KW-1003">Cell membrane</keyword>
<evidence type="ECO:0000256" key="8">
    <source>
        <dbReference type="ARBA" id="ARBA00023209"/>
    </source>
</evidence>
<dbReference type="Pfam" id="PF02660">
    <property type="entry name" value="G3P_acyltransf"/>
    <property type="match status" value="1"/>
</dbReference>
<name>A0A1I3K901_9HYPH</name>
<dbReference type="HAMAP" id="MF_01043">
    <property type="entry name" value="PlsY"/>
    <property type="match status" value="1"/>
</dbReference>
<dbReference type="GO" id="GO:0008654">
    <property type="term" value="P:phospholipid biosynthetic process"/>
    <property type="evidence" value="ECO:0007669"/>
    <property type="project" value="UniProtKB-UniRule"/>
</dbReference>
<evidence type="ECO:0000256" key="1">
    <source>
        <dbReference type="ARBA" id="ARBA00022475"/>
    </source>
</evidence>
<evidence type="ECO:0000313" key="11">
    <source>
        <dbReference type="EMBL" id="SFI68874.1"/>
    </source>
</evidence>
<keyword evidence="5 10" id="KW-1133">Transmembrane helix</keyword>
<keyword evidence="3 10" id="KW-0808">Transferase</keyword>
<dbReference type="InterPro" id="IPR003811">
    <property type="entry name" value="G3P_acylTferase_PlsY"/>
</dbReference>
<evidence type="ECO:0000256" key="6">
    <source>
        <dbReference type="ARBA" id="ARBA00023098"/>
    </source>
</evidence>
<dbReference type="OrthoDB" id="9777124at2"/>
<comment type="similarity">
    <text evidence="10">Belongs to the PlsY family.</text>
</comment>
<evidence type="ECO:0000256" key="9">
    <source>
        <dbReference type="ARBA" id="ARBA00023264"/>
    </source>
</evidence>
<reference evidence="12" key="1">
    <citation type="submission" date="2016-10" db="EMBL/GenBank/DDBJ databases">
        <authorList>
            <person name="Varghese N."/>
            <person name="Submissions S."/>
        </authorList>
    </citation>
    <scope>NUCLEOTIDE SEQUENCE [LARGE SCALE GENOMIC DNA]</scope>
    <source>
        <strain evidence="12">DSM 21857</strain>
    </source>
</reference>
<keyword evidence="4 10" id="KW-0812">Transmembrane</keyword>
<keyword evidence="7 10" id="KW-0472">Membrane</keyword>
<organism evidence="11 12">
    <name type="scientific">Aquamicrobium aerolatum DSM 21857</name>
    <dbReference type="NCBI Taxonomy" id="1121003"/>
    <lineage>
        <taxon>Bacteria</taxon>
        <taxon>Pseudomonadati</taxon>
        <taxon>Pseudomonadota</taxon>
        <taxon>Alphaproteobacteria</taxon>
        <taxon>Hyphomicrobiales</taxon>
        <taxon>Phyllobacteriaceae</taxon>
        <taxon>Aerobium</taxon>
    </lineage>
</organism>
<dbReference type="STRING" id="1121003.SAMN03080618_01098"/>
<evidence type="ECO:0000256" key="7">
    <source>
        <dbReference type="ARBA" id="ARBA00023136"/>
    </source>
</evidence>
<proteinExistence type="inferred from homology"/>
<keyword evidence="12" id="KW-1185">Reference proteome</keyword>
<evidence type="ECO:0000256" key="3">
    <source>
        <dbReference type="ARBA" id="ARBA00022679"/>
    </source>
</evidence>
<feature type="transmembrane region" description="Helical" evidence="10">
    <location>
        <begin position="79"/>
        <end position="97"/>
    </location>
</feature>
<dbReference type="Proteomes" id="UP000242763">
    <property type="component" value="Unassembled WGS sequence"/>
</dbReference>
<comment type="catalytic activity">
    <reaction evidence="10">
        <text>an acyl phosphate + sn-glycerol 3-phosphate = a 1-acyl-sn-glycero-3-phosphate + phosphate</text>
        <dbReference type="Rhea" id="RHEA:34075"/>
        <dbReference type="ChEBI" id="CHEBI:43474"/>
        <dbReference type="ChEBI" id="CHEBI:57597"/>
        <dbReference type="ChEBI" id="CHEBI:57970"/>
        <dbReference type="ChEBI" id="CHEBI:59918"/>
        <dbReference type="EC" id="2.3.1.275"/>
    </reaction>
</comment>
<dbReference type="UniPathway" id="UPA00085"/>
<feature type="transmembrane region" description="Helical" evidence="10">
    <location>
        <begin position="150"/>
        <end position="173"/>
    </location>
</feature>
<dbReference type="NCBIfam" id="TIGR00023">
    <property type="entry name" value="glycerol-3-phosphate 1-O-acyltransferase PlsY"/>
    <property type="match status" value="1"/>
</dbReference>
<evidence type="ECO:0000256" key="10">
    <source>
        <dbReference type="HAMAP-Rule" id="MF_01043"/>
    </source>
</evidence>
<dbReference type="AlphaFoldDB" id="A0A1I3K901"/>
<feature type="transmembrane region" description="Helical" evidence="10">
    <location>
        <begin position="109"/>
        <end position="130"/>
    </location>
</feature>
<dbReference type="EMBL" id="FORF01000005">
    <property type="protein sequence ID" value="SFI68874.1"/>
    <property type="molecule type" value="Genomic_DNA"/>
</dbReference>
<comment type="subunit">
    <text evidence="10">Probably interacts with PlsX.</text>
</comment>
<evidence type="ECO:0000256" key="4">
    <source>
        <dbReference type="ARBA" id="ARBA00022692"/>
    </source>
</evidence>
<feature type="transmembrane region" description="Helical" evidence="10">
    <location>
        <begin position="53"/>
        <end position="73"/>
    </location>
</feature>
<keyword evidence="6 10" id="KW-0443">Lipid metabolism</keyword>
<dbReference type="PANTHER" id="PTHR30309:SF0">
    <property type="entry name" value="GLYCEROL-3-PHOSPHATE ACYLTRANSFERASE-RELATED"/>
    <property type="match status" value="1"/>
</dbReference>
<evidence type="ECO:0000313" key="12">
    <source>
        <dbReference type="Proteomes" id="UP000242763"/>
    </source>
</evidence>
<gene>
    <name evidence="10" type="primary">plsY</name>
    <name evidence="11" type="ORF">SAMN03080618_01098</name>
</gene>
<dbReference type="PANTHER" id="PTHR30309">
    <property type="entry name" value="INNER MEMBRANE PROTEIN YGIH"/>
    <property type="match status" value="1"/>
</dbReference>
<dbReference type="GO" id="GO:0043772">
    <property type="term" value="F:acyl-phosphate glycerol-3-phosphate acyltransferase activity"/>
    <property type="evidence" value="ECO:0007669"/>
    <property type="project" value="UniProtKB-UniRule"/>
</dbReference>
<dbReference type="SMART" id="SM01207">
    <property type="entry name" value="G3P_acyltransf"/>
    <property type="match status" value="1"/>
</dbReference>
<comment type="subcellular location">
    <subcellularLocation>
        <location evidence="10">Cell membrane</location>
        <topology evidence="10">Multi-pass membrane protein</topology>
    </subcellularLocation>
</comment>
<feature type="transmembrane region" description="Helical" evidence="10">
    <location>
        <begin position="6"/>
        <end position="24"/>
    </location>
</feature>
<accession>A0A1I3K901</accession>
<dbReference type="RefSeq" id="WP_091519598.1">
    <property type="nucleotide sequence ID" value="NZ_FORF01000005.1"/>
</dbReference>
<keyword evidence="2 10" id="KW-0444">Lipid biosynthesis</keyword>
<keyword evidence="9 10" id="KW-1208">Phospholipid metabolism</keyword>
<keyword evidence="8 10" id="KW-0594">Phospholipid biosynthesis</keyword>
<comment type="pathway">
    <text evidence="10">Lipid metabolism; phospholipid metabolism.</text>
</comment>
<comment type="function">
    <text evidence="10">Catalyzes the transfer of an acyl group from acyl-phosphate (acyl-PO(4)) to glycerol-3-phosphate (G3P) to form lysophosphatidic acid (LPA). This enzyme utilizes acyl-phosphate as fatty acyl donor, but not acyl-CoA or acyl-ACP.</text>
</comment>